<feature type="transmembrane region" description="Helical" evidence="7">
    <location>
        <begin position="157"/>
        <end position="177"/>
    </location>
</feature>
<dbReference type="PANTHER" id="PTHR32322:SF18">
    <property type="entry name" value="S-ADENOSYLMETHIONINE_S-ADENOSYLHOMOCYSTEINE TRANSPORTER"/>
    <property type="match status" value="1"/>
</dbReference>
<evidence type="ECO:0000256" key="3">
    <source>
        <dbReference type="ARBA" id="ARBA00022475"/>
    </source>
</evidence>
<evidence type="ECO:0000256" key="1">
    <source>
        <dbReference type="ARBA" id="ARBA00004651"/>
    </source>
</evidence>
<sequence>MSKLLILDIFCALIADAVWGLAYVIPNLLPDYTAVEITFGRYFVYGIFSVVMLLLQKQRSRRIMNTSVWKNAFVFSFCGNIGYYFFLVLSIKLTGAAIAALIIGMLPITTSLYGNFINHEFSFKKLIWPVFIVIMGILILNYALLNESTDTFNIYGVIYGLIALCLWTWYAIFNARFLKENSEITSQMWSTITGTTTLCLIPFFVLVIKIIMPDSLMLFKLINHGNIVFKFWCTAVILGIVVSWVGTVFWNRASNTLPISLAGQITVGETVFGLTYSFIIEGRLPHVIELISVTIIITGILYYIQTINCLNGDDEKYNVKDEKSR</sequence>
<dbReference type="RefSeq" id="WP_073540409.1">
    <property type="nucleotide sequence ID" value="NZ_CP018335.1"/>
</dbReference>
<evidence type="ECO:0000256" key="4">
    <source>
        <dbReference type="ARBA" id="ARBA00022692"/>
    </source>
</evidence>
<evidence type="ECO:0000256" key="7">
    <source>
        <dbReference type="SAM" id="Phobius"/>
    </source>
</evidence>
<keyword evidence="5 7" id="KW-1133">Transmembrane helix</keyword>
<feature type="transmembrane region" description="Helical" evidence="7">
    <location>
        <begin position="68"/>
        <end position="87"/>
    </location>
</feature>
<dbReference type="Pfam" id="PF00892">
    <property type="entry name" value="EamA"/>
    <property type="match status" value="1"/>
</dbReference>
<feature type="transmembrane region" description="Helical" evidence="7">
    <location>
        <begin position="93"/>
        <end position="114"/>
    </location>
</feature>
<keyword evidence="4 7" id="KW-0812">Transmembrane</keyword>
<dbReference type="GO" id="GO:0005886">
    <property type="term" value="C:plasma membrane"/>
    <property type="evidence" value="ECO:0007669"/>
    <property type="project" value="UniProtKB-SubCell"/>
</dbReference>
<dbReference type="EMBL" id="CP018335">
    <property type="protein sequence ID" value="APM40851.1"/>
    <property type="molecule type" value="Genomic_DNA"/>
</dbReference>
<dbReference type="InterPro" id="IPR037185">
    <property type="entry name" value="EmrE-like"/>
</dbReference>
<evidence type="ECO:0000259" key="8">
    <source>
        <dbReference type="Pfam" id="PF00892"/>
    </source>
</evidence>
<protein>
    <submittedName>
        <fullName evidence="9">EamA family transporter</fullName>
    </submittedName>
</protein>
<evidence type="ECO:0000313" key="10">
    <source>
        <dbReference type="Proteomes" id="UP000184604"/>
    </source>
</evidence>
<evidence type="ECO:0000256" key="6">
    <source>
        <dbReference type="ARBA" id="ARBA00023136"/>
    </source>
</evidence>
<feature type="domain" description="EamA" evidence="8">
    <location>
        <begin position="9"/>
        <end position="141"/>
    </location>
</feature>
<comment type="subcellular location">
    <subcellularLocation>
        <location evidence="1">Cell membrane</location>
        <topology evidence="1">Multi-pass membrane protein</topology>
    </subcellularLocation>
</comment>
<name>A0A1L5FCW9_CLOKL</name>
<feature type="transmembrane region" description="Helical" evidence="7">
    <location>
        <begin position="286"/>
        <end position="304"/>
    </location>
</feature>
<dbReference type="InterPro" id="IPR000620">
    <property type="entry name" value="EamA_dom"/>
</dbReference>
<gene>
    <name evidence="9" type="ORF">BS101_20130</name>
</gene>
<dbReference type="PANTHER" id="PTHR32322">
    <property type="entry name" value="INNER MEMBRANE TRANSPORTER"/>
    <property type="match status" value="1"/>
</dbReference>
<feature type="transmembrane region" description="Helical" evidence="7">
    <location>
        <begin position="261"/>
        <end position="280"/>
    </location>
</feature>
<keyword evidence="3" id="KW-1003">Cell membrane</keyword>
<feature type="transmembrane region" description="Helical" evidence="7">
    <location>
        <begin position="189"/>
        <end position="212"/>
    </location>
</feature>
<proteinExistence type="inferred from homology"/>
<feature type="transmembrane region" description="Helical" evidence="7">
    <location>
        <begin position="126"/>
        <end position="145"/>
    </location>
</feature>
<dbReference type="AlphaFoldDB" id="A0A1L5FCW9"/>
<comment type="similarity">
    <text evidence="2">Belongs to the EamA transporter family.</text>
</comment>
<evidence type="ECO:0000313" key="9">
    <source>
        <dbReference type="EMBL" id="APM40851.1"/>
    </source>
</evidence>
<dbReference type="OrthoDB" id="19135at2"/>
<feature type="transmembrane region" description="Helical" evidence="7">
    <location>
        <begin position="39"/>
        <end position="56"/>
    </location>
</feature>
<accession>A0A1L5FCW9</accession>
<evidence type="ECO:0000256" key="2">
    <source>
        <dbReference type="ARBA" id="ARBA00007362"/>
    </source>
</evidence>
<dbReference type="SUPFAM" id="SSF103481">
    <property type="entry name" value="Multidrug resistance efflux transporter EmrE"/>
    <property type="match status" value="1"/>
</dbReference>
<evidence type="ECO:0000256" key="5">
    <source>
        <dbReference type="ARBA" id="ARBA00022989"/>
    </source>
</evidence>
<dbReference type="Proteomes" id="UP000184604">
    <property type="component" value="Chromosome"/>
</dbReference>
<keyword evidence="6 7" id="KW-0472">Membrane</keyword>
<organism evidence="9 10">
    <name type="scientific">Clostridium kluyveri</name>
    <dbReference type="NCBI Taxonomy" id="1534"/>
    <lineage>
        <taxon>Bacteria</taxon>
        <taxon>Bacillati</taxon>
        <taxon>Bacillota</taxon>
        <taxon>Clostridia</taxon>
        <taxon>Eubacteriales</taxon>
        <taxon>Clostridiaceae</taxon>
        <taxon>Clostridium</taxon>
    </lineage>
</organism>
<feature type="transmembrane region" description="Helical" evidence="7">
    <location>
        <begin position="227"/>
        <end position="249"/>
    </location>
</feature>
<reference evidence="9 10" key="1">
    <citation type="submission" date="2016-12" db="EMBL/GenBank/DDBJ databases">
        <title>Complete genome sequence of Clostridium kluyveri JZZ isolated from the pit mud of a Chinese flavor liquor-making factory.</title>
        <authorList>
            <person name="Wang Y."/>
        </authorList>
    </citation>
    <scope>NUCLEOTIDE SEQUENCE [LARGE SCALE GENOMIC DNA]</scope>
    <source>
        <strain evidence="9 10">JZZ</strain>
    </source>
</reference>
<dbReference type="InterPro" id="IPR050638">
    <property type="entry name" value="AA-Vitamin_Transporters"/>
</dbReference>